<proteinExistence type="predicted"/>
<dbReference type="PANTHER" id="PTHR33779:SF1">
    <property type="entry name" value="EXPRESSED PROTEIN"/>
    <property type="match status" value="1"/>
</dbReference>
<evidence type="ECO:0000256" key="1">
    <source>
        <dbReference type="SAM" id="MobiDB-lite"/>
    </source>
</evidence>
<dbReference type="OrthoDB" id="1935489at2759"/>
<dbReference type="AlphaFoldDB" id="A0A835SCW5"/>
<feature type="domain" description="PHD-type zinc finger plants" evidence="2">
    <location>
        <begin position="17"/>
        <end position="59"/>
    </location>
</feature>
<dbReference type="Proteomes" id="UP000639772">
    <property type="component" value="Chromosome 1"/>
</dbReference>
<evidence type="ECO:0000259" key="2">
    <source>
        <dbReference type="Pfam" id="PF25054"/>
    </source>
</evidence>
<dbReference type="InterPro" id="IPR056874">
    <property type="entry name" value="PHD_dom_pln"/>
</dbReference>
<evidence type="ECO:0000313" key="3">
    <source>
        <dbReference type="EMBL" id="KAG0501882.1"/>
    </source>
</evidence>
<organism evidence="3 4">
    <name type="scientific">Vanilla planifolia</name>
    <name type="common">Vanilla</name>
    <dbReference type="NCBI Taxonomy" id="51239"/>
    <lineage>
        <taxon>Eukaryota</taxon>
        <taxon>Viridiplantae</taxon>
        <taxon>Streptophyta</taxon>
        <taxon>Embryophyta</taxon>
        <taxon>Tracheophyta</taxon>
        <taxon>Spermatophyta</taxon>
        <taxon>Magnoliopsida</taxon>
        <taxon>Liliopsida</taxon>
        <taxon>Asparagales</taxon>
        <taxon>Orchidaceae</taxon>
        <taxon>Vanilloideae</taxon>
        <taxon>Vanilleae</taxon>
        <taxon>Vanilla</taxon>
    </lineage>
</organism>
<feature type="region of interest" description="Disordered" evidence="1">
    <location>
        <begin position="115"/>
        <end position="160"/>
    </location>
</feature>
<dbReference type="Pfam" id="PF25054">
    <property type="entry name" value="PHD_pln"/>
    <property type="match status" value="1"/>
</dbReference>
<gene>
    <name evidence="3" type="ORF">HPP92_001954</name>
</gene>
<protein>
    <recommendedName>
        <fullName evidence="2">PHD-type zinc finger plants domain-containing protein</fullName>
    </recommendedName>
</protein>
<reference evidence="3 4" key="1">
    <citation type="journal article" date="2020" name="Nat. Food">
        <title>A phased Vanilla planifolia genome enables genetic improvement of flavour and production.</title>
        <authorList>
            <person name="Hasing T."/>
            <person name="Tang H."/>
            <person name="Brym M."/>
            <person name="Khazi F."/>
            <person name="Huang T."/>
            <person name="Chambers A.H."/>
        </authorList>
    </citation>
    <scope>NUCLEOTIDE SEQUENCE [LARGE SCALE GENOMIC DNA]</scope>
    <source>
        <tissue evidence="3">Leaf</tissue>
    </source>
</reference>
<accession>A0A835SCW5</accession>
<comment type="caution">
    <text evidence="3">The sequence shown here is derived from an EMBL/GenBank/DDBJ whole genome shotgun (WGS) entry which is preliminary data.</text>
</comment>
<dbReference type="PANTHER" id="PTHR33779">
    <property type="entry name" value="EXPRESSED PROTEIN"/>
    <property type="match status" value="1"/>
</dbReference>
<name>A0A835SCW5_VANPL</name>
<dbReference type="EMBL" id="JADCNM010000001">
    <property type="protein sequence ID" value="KAG0501882.1"/>
    <property type="molecule type" value="Genomic_DNA"/>
</dbReference>
<evidence type="ECO:0000313" key="4">
    <source>
        <dbReference type="Proteomes" id="UP000639772"/>
    </source>
</evidence>
<sequence>MSKGCTEPPSPSSMVCCMCGDYGLPRELFRCKVCFFRSQHRYCSDLYPKAEVYRACNWCLREEAGRKLLLSGESLAIADQGTGSSSTSSSPIGQRSNDAAGWKMICRGGFSTKLSKPVKKQRLSERRSQPQVDSGDVAVGDGGGGEELSPGSGRGRQVLRGKARRYKLLEEVSS</sequence>